<proteinExistence type="predicted"/>
<sequence>MEGYAFVTKEPLLGAVVLALRVDVPGRKEQLWLGEEQDVEAALRGKERPLFLAKTRPLGAFWCEFGQTAAEGWTEAIWALSDALTAKKRSRREEREQAAAHLLSPQAEGNGTNAAAWFAAIQIWEMYLRCRRGRDSQQAAQALRDYAQLLTLPFDQYTPEMVHWLRDKPVIPVWNDRRDGKLEVWYPQGQTPFECAVVRESLRPALIYYRQRVLDAGLLMRRCSQCGRIFFGPDARSTLCSDRCRKASRKAAKRQFDGRAKGKDYEQAYGREYMFWYNRITKLKKAGAPPEQIGRAQATLKEFRKEALIRKQQVKEKKLSAAQFISWMIGQEAVINAIVVSVSTT</sequence>
<protein>
    <submittedName>
        <fullName evidence="1">Uncharacterized protein</fullName>
    </submittedName>
</protein>
<reference evidence="1" key="2">
    <citation type="submission" date="2021-04" db="EMBL/GenBank/DDBJ databases">
        <authorList>
            <person name="Gilroy R."/>
        </authorList>
    </citation>
    <scope>NUCLEOTIDE SEQUENCE</scope>
    <source>
        <strain evidence="1">ChiGjej4B4-18154</strain>
    </source>
</reference>
<evidence type="ECO:0000313" key="2">
    <source>
        <dbReference type="Proteomes" id="UP000824035"/>
    </source>
</evidence>
<organism evidence="1 2">
    <name type="scientific">Candidatus Allofournierella merdipullorum</name>
    <dbReference type="NCBI Taxonomy" id="2838595"/>
    <lineage>
        <taxon>Bacteria</taxon>
        <taxon>Bacillati</taxon>
        <taxon>Bacillota</taxon>
        <taxon>Clostridia</taxon>
        <taxon>Eubacteriales</taxon>
        <taxon>Oscillospiraceae</taxon>
        <taxon>Allofournierella</taxon>
    </lineage>
</organism>
<evidence type="ECO:0000313" key="1">
    <source>
        <dbReference type="EMBL" id="HIZ30289.1"/>
    </source>
</evidence>
<dbReference type="Proteomes" id="UP000824035">
    <property type="component" value="Unassembled WGS sequence"/>
</dbReference>
<gene>
    <name evidence="1" type="ORF">H9813_03515</name>
</gene>
<name>A0A9D2E3K8_9FIRM</name>
<comment type="caution">
    <text evidence="1">The sequence shown here is derived from an EMBL/GenBank/DDBJ whole genome shotgun (WGS) entry which is preliminary data.</text>
</comment>
<accession>A0A9D2E3K8</accession>
<dbReference type="EMBL" id="DXBV01000031">
    <property type="protein sequence ID" value="HIZ30289.1"/>
    <property type="molecule type" value="Genomic_DNA"/>
</dbReference>
<dbReference type="AlphaFoldDB" id="A0A9D2E3K8"/>
<reference evidence="1" key="1">
    <citation type="journal article" date="2021" name="PeerJ">
        <title>Extensive microbial diversity within the chicken gut microbiome revealed by metagenomics and culture.</title>
        <authorList>
            <person name="Gilroy R."/>
            <person name="Ravi A."/>
            <person name="Getino M."/>
            <person name="Pursley I."/>
            <person name="Horton D.L."/>
            <person name="Alikhan N.F."/>
            <person name="Baker D."/>
            <person name="Gharbi K."/>
            <person name="Hall N."/>
            <person name="Watson M."/>
            <person name="Adriaenssens E.M."/>
            <person name="Foster-Nyarko E."/>
            <person name="Jarju S."/>
            <person name="Secka A."/>
            <person name="Antonio M."/>
            <person name="Oren A."/>
            <person name="Chaudhuri R.R."/>
            <person name="La Ragione R."/>
            <person name="Hildebrand F."/>
            <person name="Pallen M.J."/>
        </authorList>
    </citation>
    <scope>NUCLEOTIDE SEQUENCE</scope>
    <source>
        <strain evidence="1">ChiGjej4B4-18154</strain>
    </source>
</reference>